<comment type="similarity">
    <text evidence="5">Belongs to the D-isomer specific 2-hydroxyacid dehydrogenase family.</text>
</comment>
<reference evidence="8 9" key="1">
    <citation type="journal article" date="2019" name="Environ. Microbiol.">
        <title>Species interactions and distinct microbial communities in high Arctic permafrost affected cryosols are associated with the CH4 and CO2 gas fluxes.</title>
        <authorList>
            <person name="Altshuler I."/>
            <person name="Hamel J."/>
            <person name="Turney S."/>
            <person name="Magnuson E."/>
            <person name="Levesque R."/>
            <person name="Greer C."/>
            <person name="Whyte L.G."/>
        </authorList>
    </citation>
    <scope>NUCLEOTIDE SEQUENCE [LARGE SCALE GENOMIC DNA]</scope>
    <source>
        <strain evidence="8 9">E4</strain>
    </source>
</reference>
<feature type="domain" description="D-isomer specific 2-hydroxyacid dehydrogenase catalytic" evidence="6">
    <location>
        <begin position="9"/>
        <end position="310"/>
    </location>
</feature>
<dbReference type="InterPro" id="IPR036291">
    <property type="entry name" value="NAD(P)-bd_dom_sf"/>
</dbReference>
<evidence type="ECO:0000259" key="6">
    <source>
        <dbReference type="Pfam" id="PF00389"/>
    </source>
</evidence>
<keyword evidence="4" id="KW-0520">NAD</keyword>
<dbReference type="CDD" id="cd12156">
    <property type="entry name" value="HPPR"/>
    <property type="match status" value="1"/>
</dbReference>
<dbReference type="InterPro" id="IPR006139">
    <property type="entry name" value="D-isomer_2_OHA_DH_cat_dom"/>
</dbReference>
<dbReference type="PANTHER" id="PTHR10996">
    <property type="entry name" value="2-HYDROXYACID DEHYDROGENASE-RELATED"/>
    <property type="match status" value="1"/>
</dbReference>
<organism evidence="8 9">
    <name type="scientific">Ewingella americana</name>
    <dbReference type="NCBI Taxonomy" id="41202"/>
    <lineage>
        <taxon>Bacteria</taxon>
        <taxon>Pseudomonadati</taxon>
        <taxon>Pseudomonadota</taxon>
        <taxon>Gammaproteobacteria</taxon>
        <taxon>Enterobacterales</taxon>
        <taxon>Yersiniaceae</taxon>
        <taxon>Ewingella</taxon>
    </lineage>
</organism>
<dbReference type="PROSITE" id="PS00671">
    <property type="entry name" value="D_2_HYDROXYACID_DH_3"/>
    <property type="match status" value="1"/>
</dbReference>
<evidence type="ECO:0000313" key="8">
    <source>
        <dbReference type="EMBL" id="TPG63450.1"/>
    </source>
</evidence>
<keyword evidence="1" id="KW-0963">Cytoplasm</keyword>
<protein>
    <submittedName>
        <fullName evidence="8">2-hydroxyacid dehydrogenase</fullName>
    </submittedName>
</protein>
<keyword evidence="3 5" id="KW-0560">Oxidoreductase</keyword>
<evidence type="ECO:0000256" key="3">
    <source>
        <dbReference type="ARBA" id="ARBA00023002"/>
    </source>
</evidence>
<dbReference type="InterPro" id="IPR029753">
    <property type="entry name" value="D-isomer_DH_CS"/>
</dbReference>
<feature type="domain" description="D-isomer specific 2-hydroxyacid dehydrogenase NAD-binding" evidence="7">
    <location>
        <begin position="112"/>
        <end position="284"/>
    </location>
</feature>
<dbReference type="Pfam" id="PF02826">
    <property type="entry name" value="2-Hacid_dh_C"/>
    <property type="match status" value="1"/>
</dbReference>
<dbReference type="GO" id="GO:0005829">
    <property type="term" value="C:cytosol"/>
    <property type="evidence" value="ECO:0007669"/>
    <property type="project" value="TreeGrafter"/>
</dbReference>
<dbReference type="GO" id="GO:0030267">
    <property type="term" value="F:glyoxylate reductase (NADPH) activity"/>
    <property type="evidence" value="ECO:0007669"/>
    <property type="project" value="TreeGrafter"/>
</dbReference>
<dbReference type="InterPro" id="IPR050223">
    <property type="entry name" value="D-isomer_2-hydroxyacid_DH"/>
</dbReference>
<evidence type="ECO:0000256" key="5">
    <source>
        <dbReference type="RuleBase" id="RU003719"/>
    </source>
</evidence>
<dbReference type="Gene3D" id="3.40.50.720">
    <property type="entry name" value="NAD(P)-binding Rossmann-like Domain"/>
    <property type="match status" value="2"/>
</dbReference>
<dbReference type="GO" id="GO:0051287">
    <property type="term" value="F:NAD binding"/>
    <property type="evidence" value="ECO:0007669"/>
    <property type="project" value="InterPro"/>
</dbReference>
<evidence type="ECO:0000313" key="9">
    <source>
        <dbReference type="Proteomes" id="UP000317663"/>
    </source>
</evidence>
<dbReference type="SUPFAM" id="SSF52283">
    <property type="entry name" value="Formate/glycerate dehydrogenase catalytic domain-like"/>
    <property type="match status" value="1"/>
</dbReference>
<dbReference type="Proteomes" id="UP000317663">
    <property type="component" value="Unassembled WGS sequence"/>
</dbReference>
<evidence type="ECO:0000259" key="7">
    <source>
        <dbReference type="Pfam" id="PF02826"/>
    </source>
</evidence>
<dbReference type="PANTHER" id="PTHR10996:SF283">
    <property type="entry name" value="GLYOXYLATE_HYDROXYPYRUVATE REDUCTASE B"/>
    <property type="match status" value="1"/>
</dbReference>
<keyword evidence="2" id="KW-0521">NADP</keyword>
<dbReference type="GO" id="GO:0016618">
    <property type="term" value="F:hydroxypyruvate reductase [NAD(P)H] activity"/>
    <property type="evidence" value="ECO:0007669"/>
    <property type="project" value="TreeGrafter"/>
</dbReference>
<accession>A0A502GQ89</accession>
<dbReference type="OrthoDB" id="9805416at2"/>
<sequence length="317" mass="34297">MTQQQKSRVLILAPVMDSLTEKLEQQFSVDKYFDQQDKQAFLAAHGKGILGLVTRGDVGVDNSILECLPDLKVISVFGVGTDAIDLAYTAKNNIQVEITSGVLTDDVADMAMALLLATSRNVCQADKFVREGKWLEGGFPLSSKISGKRLGIFGMGQIGQAIARRASGFDMSISYASNNEKPELPYRFFPDIKHLAAQVDVLVIAVSGGPQSAGVINKSIFDAMPDNSLVINISRGSVINQQDLITALQNKNIGGAGLDVFADEPRVPHELISMDNVVLQPHVGSATHETRQAMSEKVLANLHKRLDEKSSSKFSVL</sequence>
<proteinExistence type="inferred from homology"/>
<dbReference type="Pfam" id="PF00389">
    <property type="entry name" value="2-Hacid_dh"/>
    <property type="match status" value="1"/>
</dbReference>
<comment type="caution">
    <text evidence="8">The sequence shown here is derived from an EMBL/GenBank/DDBJ whole genome shotgun (WGS) entry which is preliminary data.</text>
</comment>
<keyword evidence="9" id="KW-1185">Reference proteome</keyword>
<dbReference type="AlphaFoldDB" id="A0A502GQ89"/>
<name>A0A502GQ89_9GAMM</name>
<dbReference type="FunFam" id="3.40.50.720:FF:000213">
    <property type="entry name" value="Putative 2-hydroxyacid dehydrogenase"/>
    <property type="match status" value="1"/>
</dbReference>
<dbReference type="SUPFAM" id="SSF51735">
    <property type="entry name" value="NAD(P)-binding Rossmann-fold domains"/>
    <property type="match status" value="1"/>
</dbReference>
<gene>
    <name evidence="8" type="ORF">EAH77_07765</name>
</gene>
<evidence type="ECO:0000256" key="2">
    <source>
        <dbReference type="ARBA" id="ARBA00022857"/>
    </source>
</evidence>
<evidence type="ECO:0000256" key="4">
    <source>
        <dbReference type="ARBA" id="ARBA00023027"/>
    </source>
</evidence>
<dbReference type="InterPro" id="IPR006140">
    <property type="entry name" value="D-isomer_DH_NAD-bd"/>
</dbReference>
<dbReference type="RefSeq" id="WP_140471344.1">
    <property type="nucleotide sequence ID" value="NZ_RCZD01000003.1"/>
</dbReference>
<dbReference type="EMBL" id="RCZD01000003">
    <property type="protein sequence ID" value="TPG63450.1"/>
    <property type="molecule type" value="Genomic_DNA"/>
</dbReference>
<evidence type="ECO:0000256" key="1">
    <source>
        <dbReference type="ARBA" id="ARBA00022490"/>
    </source>
</evidence>